<keyword evidence="5" id="KW-0201">Cytochrome c-type biogenesis</keyword>
<dbReference type="RefSeq" id="WP_083204773.1">
    <property type="nucleotide sequence ID" value="NZ_FMBM01000003.1"/>
</dbReference>
<keyword evidence="14" id="KW-1185">Reference proteome</keyword>
<evidence type="ECO:0000256" key="7">
    <source>
        <dbReference type="ARBA" id="ARBA00037230"/>
    </source>
</evidence>
<dbReference type="FunFam" id="1.10.8.640:FF:000001">
    <property type="entry name" value="Cytochrome c-type biogenesis protein"/>
    <property type="match status" value="1"/>
</dbReference>
<keyword evidence="9" id="KW-1133">Transmembrane helix</keyword>
<dbReference type="OrthoDB" id="9804975at2"/>
<dbReference type="InterPro" id="IPR005616">
    <property type="entry name" value="CcmH/CycL/Ccl2/NrfF_N"/>
</dbReference>
<evidence type="ECO:0000256" key="4">
    <source>
        <dbReference type="ARBA" id="ARBA00022729"/>
    </source>
</evidence>
<evidence type="ECO:0000256" key="2">
    <source>
        <dbReference type="ARBA" id="ARBA00022617"/>
    </source>
</evidence>
<dbReference type="GO" id="GO:0005886">
    <property type="term" value="C:plasma membrane"/>
    <property type="evidence" value="ECO:0007669"/>
    <property type="project" value="TreeGrafter"/>
</dbReference>
<evidence type="ECO:0000313" key="12">
    <source>
        <dbReference type="EMBL" id="SCC82694.1"/>
    </source>
</evidence>
<proteinExistence type="inferred from homology"/>
<evidence type="ECO:0000256" key="9">
    <source>
        <dbReference type="RuleBase" id="RU364112"/>
    </source>
</evidence>
<reference evidence="12 14" key="2">
    <citation type="submission" date="2016-08" db="EMBL/GenBank/DDBJ databases">
        <authorList>
            <person name="Varghese N."/>
            <person name="Submissions Spin"/>
        </authorList>
    </citation>
    <scope>NUCLEOTIDE SEQUENCE [LARGE SCALE GENOMIC DNA]</scope>
    <source>
        <strain evidence="12 14">HL-109</strain>
    </source>
</reference>
<keyword evidence="2 9" id="KW-0349">Heme</keyword>
<evidence type="ECO:0000313" key="13">
    <source>
        <dbReference type="Proteomes" id="UP000050497"/>
    </source>
</evidence>
<dbReference type="Pfam" id="PF03918">
    <property type="entry name" value="CcmH"/>
    <property type="match status" value="1"/>
</dbReference>
<keyword evidence="9" id="KW-0472">Membrane</keyword>
<accession>A0A0P8A4Q3</accession>
<dbReference type="EMBL" id="LJSX01000001">
    <property type="protein sequence ID" value="KPQ12630.1"/>
    <property type="molecule type" value="Genomic_DNA"/>
</dbReference>
<dbReference type="PATRIC" id="fig|1653334.4.peg.1883"/>
<keyword evidence="3 9" id="KW-0479">Metal-binding</keyword>
<protein>
    <recommendedName>
        <fullName evidence="9">Cytochrome c-type biogenesis protein</fullName>
    </recommendedName>
</protein>
<evidence type="ECO:0000313" key="11">
    <source>
        <dbReference type="EMBL" id="KPQ12630.1"/>
    </source>
</evidence>
<feature type="signal peptide" evidence="9">
    <location>
        <begin position="1"/>
        <end position="27"/>
    </location>
</feature>
<keyword evidence="6 9" id="KW-0408">Iron</keyword>
<comment type="caution">
    <text evidence="11">The sequence shown here is derived from an EMBL/GenBank/DDBJ whole genome shotgun (WGS) entry which is preliminary data.</text>
</comment>
<dbReference type="AlphaFoldDB" id="A0A0P8A4Q3"/>
<evidence type="ECO:0000256" key="1">
    <source>
        <dbReference type="ARBA" id="ARBA00010342"/>
    </source>
</evidence>
<evidence type="ECO:0000313" key="14">
    <source>
        <dbReference type="Proteomes" id="UP000182800"/>
    </source>
</evidence>
<evidence type="ECO:0000256" key="3">
    <source>
        <dbReference type="ARBA" id="ARBA00022723"/>
    </source>
</evidence>
<dbReference type="Proteomes" id="UP000050497">
    <property type="component" value="Unassembled WGS sequence"/>
</dbReference>
<keyword evidence="9" id="KW-0812">Transmembrane</keyword>
<dbReference type="EMBL" id="FMBM01000003">
    <property type="protein sequence ID" value="SCC82694.1"/>
    <property type="molecule type" value="Genomic_DNA"/>
</dbReference>
<dbReference type="STRING" id="1653334.GA0071312_3703"/>
<dbReference type="GO" id="GO:0046872">
    <property type="term" value="F:metal ion binding"/>
    <property type="evidence" value="ECO:0007669"/>
    <property type="project" value="UniProtKB-KW"/>
</dbReference>
<dbReference type="PANTHER" id="PTHR47870:SF1">
    <property type="entry name" value="CYTOCHROME C-TYPE BIOGENESIS PROTEIN CCMH"/>
    <property type="match status" value="1"/>
</dbReference>
<comment type="function">
    <text evidence="7">Required for the biogenesis of c-type cytochromes. Possible subunit of a heme lyase.</text>
</comment>
<dbReference type="PANTHER" id="PTHR47870">
    <property type="entry name" value="CYTOCHROME C-TYPE BIOGENESIS PROTEIN CCMH"/>
    <property type="match status" value="1"/>
</dbReference>
<evidence type="ECO:0000259" key="10">
    <source>
        <dbReference type="Pfam" id="PF03918"/>
    </source>
</evidence>
<gene>
    <name evidence="11" type="primary">ccmH-2</name>
    <name evidence="12" type="ORF">GA0071312_3703</name>
    <name evidence="11" type="ORF">HLUCCO17_00615</name>
</gene>
<dbReference type="GO" id="GO:0017004">
    <property type="term" value="P:cytochrome complex assembly"/>
    <property type="evidence" value="ECO:0007669"/>
    <property type="project" value="UniProtKB-KW"/>
</dbReference>
<organism evidence="11 13">
    <name type="scientific">Saliniramus fredricksonii</name>
    <dbReference type="NCBI Taxonomy" id="1653334"/>
    <lineage>
        <taxon>Bacteria</taxon>
        <taxon>Pseudomonadati</taxon>
        <taxon>Pseudomonadota</taxon>
        <taxon>Alphaproteobacteria</taxon>
        <taxon>Hyphomicrobiales</taxon>
        <taxon>Salinarimonadaceae</taxon>
        <taxon>Saliniramus</taxon>
    </lineage>
</organism>
<feature type="transmembrane region" description="Helical" evidence="9">
    <location>
        <begin position="112"/>
        <end position="133"/>
    </location>
</feature>
<comment type="similarity">
    <text evidence="1 9">Belongs to the CcmH/CycL/Ccl2/NrfF family.</text>
</comment>
<dbReference type="Proteomes" id="UP000182800">
    <property type="component" value="Unassembled WGS sequence"/>
</dbReference>
<sequence length="167" mass="18071">MRRFAIALILAAALALGMGAAAPPALAAPHPDEILEDPELERRARDLSANLRCLVCQNQSIDDSDAPLARDLRLLVRERLVEGYSDQEIEDFVVARYGDFVLFTPPFNASTMLLWGSPALVLGAGALGLFLVIRRRRHAAPVVTADLTPDERAALERILGDTASGKS</sequence>
<name>A0A0P8A4Q3_9HYPH</name>
<feature type="domain" description="CcmH/CycL/Ccl2/NrfF N-terminal" evidence="10">
    <location>
        <begin position="20"/>
        <end position="159"/>
    </location>
</feature>
<dbReference type="Gene3D" id="1.10.8.640">
    <property type="entry name" value="Cytochrome C biogenesis protein"/>
    <property type="match status" value="1"/>
</dbReference>
<dbReference type="InterPro" id="IPR051263">
    <property type="entry name" value="C-type_cytochrome_biogenesis"/>
</dbReference>
<reference evidence="11 13" key="1">
    <citation type="submission" date="2015-09" db="EMBL/GenBank/DDBJ databases">
        <title>Identification and resolution of microdiversity through metagenomic sequencing of parallel consortia.</title>
        <authorList>
            <person name="Nelson W.C."/>
            <person name="Romine M.F."/>
            <person name="Lindemann S.R."/>
        </authorList>
    </citation>
    <scope>NUCLEOTIDE SEQUENCE [LARGE SCALE GENOMIC DNA]</scope>
    <source>
        <strain evidence="11">HL-109</strain>
    </source>
</reference>
<feature type="chain" id="PRO_5011021676" description="Cytochrome c-type biogenesis protein" evidence="9">
    <location>
        <begin position="28"/>
        <end position="167"/>
    </location>
</feature>
<keyword evidence="4 9" id="KW-0732">Signal</keyword>
<evidence type="ECO:0000256" key="6">
    <source>
        <dbReference type="ARBA" id="ARBA00023004"/>
    </source>
</evidence>
<evidence type="ECO:0000256" key="8">
    <source>
        <dbReference type="ARBA" id="ARBA00060491"/>
    </source>
</evidence>
<dbReference type="InterPro" id="IPR038297">
    <property type="entry name" value="CcmH/CycL/NrfF/Ccl2_sf"/>
</dbReference>
<comment type="subcellular location">
    <subcellularLocation>
        <location evidence="8">Membrane</location>
        <topology evidence="8">Single-pass membrane protein</topology>
        <orientation evidence="8">Periplasmic side</orientation>
    </subcellularLocation>
</comment>
<dbReference type="CDD" id="cd16378">
    <property type="entry name" value="CcmH_N"/>
    <property type="match status" value="1"/>
</dbReference>
<evidence type="ECO:0000256" key="5">
    <source>
        <dbReference type="ARBA" id="ARBA00022748"/>
    </source>
</evidence>